<name>A0A1I3QXI8_9PLAN</name>
<protein>
    <submittedName>
        <fullName evidence="2">Uncharacterized protein</fullName>
    </submittedName>
</protein>
<dbReference type="STRING" id="1576369.SAMN05421753_11978"/>
<dbReference type="AlphaFoldDB" id="A0A1I3QXI8"/>
<gene>
    <name evidence="2" type="ORF">SAMN05421753_11978</name>
</gene>
<keyword evidence="3" id="KW-1185">Reference proteome</keyword>
<evidence type="ECO:0000313" key="2">
    <source>
        <dbReference type="EMBL" id="SFJ38460.1"/>
    </source>
</evidence>
<proteinExistence type="predicted"/>
<feature type="compositionally biased region" description="Acidic residues" evidence="1">
    <location>
        <begin position="42"/>
        <end position="51"/>
    </location>
</feature>
<organism evidence="2 3">
    <name type="scientific">Planctomicrobium piriforme</name>
    <dbReference type="NCBI Taxonomy" id="1576369"/>
    <lineage>
        <taxon>Bacteria</taxon>
        <taxon>Pseudomonadati</taxon>
        <taxon>Planctomycetota</taxon>
        <taxon>Planctomycetia</taxon>
        <taxon>Planctomycetales</taxon>
        <taxon>Planctomycetaceae</taxon>
        <taxon>Planctomicrobium</taxon>
    </lineage>
</organism>
<dbReference type="EMBL" id="FOQD01000019">
    <property type="protein sequence ID" value="SFJ38460.1"/>
    <property type="molecule type" value="Genomic_DNA"/>
</dbReference>
<evidence type="ECO:0000313" key="3">
    <source>
        <dbReference type="Proteomes" id="UP000199518"/>
    </source>
</evidence>
<accession>A0A1I3QXI8</accession>
<sequence length="51" mass="5879">MNWFVTETMELVTSLARRLINLLIWPQSLEESERGSTPLIGELEDRDDSSV</sequence>
<feature type="region of interest" description="Disordered" evidence="1">
    <location>
        <begin position="30"/>
        <end position="51"/>
    </location>
</feature>
<dbReference type="Proteomes" id="UP000199518">
    <property type="component" value="Unassembled WGS sequence"/>
</dbReference>
<evidence type="ECO:0000256" key="1">
    <source>
        <dbReference type="SAM" id="MobiDB-lite"/>
    </source>
</evidence>
<dbReference type="RefSeq" id="WP_175517714.1">
    <property type="nucleotide sequence ID" value="NZ_FOQD01000019.1"/>
</dbReference>
<reference evidence="3" key="1">
    <citation type="submission" date="2016-10" db="EMBL/GenBank/DDBJ databases">
        <authorList>
            <person name="Varghese N."/>
            <person name="Submissions S."/>
        </authorList>
    </citation>
    <scope>NUCLEOTIDE SEQUENCE [LARGE SCALE GENOMIC DNA]</scope>
    <source>
        <strain evidence="3">DSM 26348</strain>
    </source>
</reference>